<dbReference type="InterPro" id="IPR011032">
    <property type="entry name" value="GroES-like_sf"/>
</dbReference>
<dbReference type="InterPro" id="IPR051603">
    <property type="entry name" value="Zinc-ADH_QOR/CCCR"/>
</dbReference>
<name>A0ABT4I9S4_9ACTO</name>
<dbReference type="InterPro" id="IPR013154">
    <property type="entry name" value="ADH-like_N"/>
</dbReference>
<evidence type="ECO:0000259" key="3">
    <source>
        <dbReference type="SMART" id="SM00829"/>
    </source>
</evidence>
<organism evidence="4 5">
    <name type="scientific">Actinomyces israelii</name>
    <dbReference type="NCBI Taxonomy" id="1659"/>
    <lineage>
        <taxon>Bacteria</taxon>
        <taxon>Bacillati</taxon>
        <taxon>Actinomycetota</taxon>
        <taxon>Actinomycetes</taxon>
        <taxon>Actinomycetales</taxon>
        <taxon>Actinomycetaceae</taxon>
        <taxon>Actinomyces</taxon>
    </lineage>
</organism>
<evidence type="ECO:0000313" key="5">
    <source>
        <dbReference type="Proteomes" id="UP001072034"/>
    </source>
</evidence>
<evidence type="ECO:0000256" key="2">
    <source>
        <dbReference type="SAM" id="MobiDB-lite"/>
    </source>
</evidence>
<dbReference type="Pfam" id="PF13602">
    <property type="entry name" value="ADH_zinc_N_2"/>
    <property type="match status" value="1"/>
</dbReference>
<sequence>MSTETRAPPAHGRAGHKPTKEPPVTPTTMRAAVLTAPGIDNLHVTDLPVPSPRPGWVRIRVMAFGLNRSEYHSVTGQAEGMSYPRVLGIEAAGVVDLDPEGVLAAGSQAATMMGGMGRAFDGGYAQYVVVPREQVIVFSSDLPWKVIGAVPETLQTAHGSLTTGLDLRPGQSLLVRGGTSALGLAAAALAADRGCRVLATSRREAGRVLLASRGVEALLDDGAVAAQVRRRLPEGVDAVLELVGVPALRDSLAATAAGGTVCFAGMLSDSWAIPDFYPMDWIPTGVRLTTYSGQAHNLPAAELQRVLDRVAAGGLDLAPVHAYPLEEIVTAQRDMAAGAHTGKLVGLPWG</sequence>
<keyword evidence="5" id="KW-1185">Reference proteome</keyword>
<dbReference type="Gene3D" id="3.90.180.10">
    <property type="entry name" value="Medium-chain alcohol dehydrogenases, catalytic domain"/>
    <property type="match status" value="1"/>
</dbReference>
<gene>
    <name evidence="4" type="ORF">OHJ16_10625</name>
</gene>
<dbReference type="SMART" id="SM00829">
    <property type="entry name" value="PKS_ER"/>
    <property type="match status" value="1"/>
</dbReference>
<protein>
    <submittedName>
        <fullName evidence="4">Zinc-binding dehydrogenase</fullName>
    </submittedName>
</protein>
<accession>A0ABT4I9S4</accession>
<keyword evidence="1" id="KW-0521">NADP</keyword>
<comment type="caution">
    <text evidence="4">The sequence shown here is derived from an EMBL/GenBank/DDBJ whole genome shotgun (WGS) entry which is preliminary data.</text>
</comment>
<dbReference type="Proteomes" id="UP001072034">
    <property type="component" value="Unassembled WGS sequence"/>
</dbReference>
<dbReference type="RefSeq" id="WP_268917868.1">
    <property type="nucleotide sequence ID" value="NZ_CP124548.1"/>
</dbReference>
<feature type="domain" description="Enoyl reductase (ER)" evidence="3">
    <location>
        <begin position="38"/>
        <end position="346"/>
    </location>
</feature>
<dbReference type="PANTHER" id="PTHR44154">
    <property type="entry name" value="QUINONE OXIDOREDUCTASE"/>
    <property type="match status" value="1"/>
</dbReference>
<dbReference type="SUPFAM" id="SSF50129">
    <property type="entry name" value="GroES-like"/>
    <property type="match status" value="1"/>
</dbReference>
<evidence type="ECO:0000256" key="1">
    <source>
        <dbReference type="ARBA" id="ARBA00022857"/>
    </source>
</evidence>
<proteinExistence type="predicted"/>
<dbReference type="PANTHER" id="PTHR44154:SF1">
    <property type="entry name" value="QUINONE OXIDOREDUCTASE"/>
    <property type="match status" value="1"/>
</dbReference>
<reference evidence="4" key="1">
    <citation type="submission" date="2022-10" db="EMBL/GenBank/DDBJ databases">
        <title>Genome sequence of Actinomyces israelii ATCC 10048.</title>
        <authorList>
            <person name="Watt R.M."/>
            <person name="Tong W.M."/>
        </authorList>
    </citation>
    <scope>NUCLEOTIDE SEQUENCE</scope>
    <source>
        <strain evidence="4">ATCC 10048</strain>
    </source>
</reference>
<evidence type="ECO:0000313" key="4">
    <source>
        <dbReference type="EMBL" id="MCZ0858497.1"/>
    </source>
</evidence>
<dbReference type="InterPro" id="IPR020843">
    <property type="entry name" value="ER"/>
</dbReference>
<dbReference type="Pfam" id="PF08240">
    <property type="entry name" value="ADH_N"/>
    <property type="match status" value="1"/>
</dbReference>
<feature type="region of interest" description="Disordered" evidence="2">
    <location>
        <begin position="1"/>
        <end position="26"/>
    </location>
</feature>
<dbReference type="SUPFAM" id="SSF51735">
    <property type="entry name" value="NAD(P)-binding Rossmann-fold domains"/>
    <property type="match status" value="1"/>
</dbReference>
<dbReference type="EMBL" id="JAPTMY010000023">
    <property type="protein sequence ID" value="MCZ0858497.1"/>
    <property type="molecule type" value="Genomic_DNA"/>
</dbReference>
<dbReference type="InterPro" id="IPR036291">
    <property type="entry name" value="NAD(P)-bd_dom_sf"/>
</dbReference>